<dbReference type="Pfam" id="PF13361">
    <property type="entry name" value="UvrD_C"/>
    <property type="match status" value="1"/>
</dbReference>
<dbReference type="RefSeq" id="WP_252592112.1">
    <property type="nucleotide sequence ID" value="NZ_CP099489.1"/>
</dbReference>
<sequence>MATAGSTAIEEALSTHLSSAGFDVYWPKSEGLPAVVAVDKVWGVLVIDLADDEAGGLVELNRKLGRLRMDIPEISRVPAQRLVVTNGAAVTGGQVATVADALGGVFLNHLARRGMDEDARRAVSAHFAPRLSIDVPRRDPLFDEGATARAFQRLVLDEEQSEIACRPVEDVLLLTGPPGSGKTLVLAARAKWLASQHPGWRIGLLCYNRTLVPYLESLVWGHANISVFTVGRLASFLRVRVSLSDEEQAERDVARVLKEIRPVFDAVLIDEWQDFMDAWTRLILAAVRPDRGGATLGGDPKQALYRDVDRDVALAGRKVEVATLSKPYRSTRQILDVTSALDPTMDVDGKEQAPDGEPVDLVWAESVEGIADAVAKDIQMILQIDGRKPQDIGVLVTRKWDMGRVLYGLKKAGIPAGAVYPNKAAEFDLANPVVKVMTVHSAKGYEFDVVFLVGMEHLTNPDGSDRASREGRSGYVGSTRAKDQLVLTYNKENVYLDRIRALPHELVRQWVWPDDYPEED</sequence>
<reference evidence="6" key="1">
    <citation type="submission" date="2022-06" db="EMBL/GenBank/DDBJ databases">
        <title>Ornithinimicrobium HY1793.</title>
        <authorList>
            <person name="Huang Y."/>
        </authorList>
    </citation>
    <scope>NUCLEOTIDE SEQUENCE</scope>
    <source>
        <strain evidence="6">HY1793</strain>
    </source>
</reference>
<evidence type="ECO:0000256" key="1">
    <source>
        <dbReference type="ARBA" id="ARBA00022741"/>
    </source>
</evidence>
<gene>
    <name evidence="6" type="ORF">NF556_16475</name>
</gene>
<evidence type="ECO:0000256" key="2">
    <source>
        <dbReference type="ARBA" id="ARBA00022801"/>
    </source>
</evidence>
<name>A0ABY4YSS2_9MICO</name>
<dbReference type="Pfam" id="PF13245">
    <property type="entry name" value="AAA_19"/>
    <property type="match status" value="1"/>
</dbReference>
<feature type="domain" description="UvrD-like helicase C-terminal" evidence="5">
    <location>
        <begin position="430"/>
        <end position="491"/>
    </location>
</feature>
<dbReference type="EMBL" id="CP099489">
    <property type="protein sequence ID" value="USQ79197.1"/>
    <property type="molecule type" value="Genomic_DNA"/>
</dbReference>
<keyword evidence="4" id="KW-0067">ATP-binding</keyword>
<dbReference type="Gene3D" id="3.40.50.300">
    <property type="entry name" value="P-loop containing nucleotide triphosphate hydrolases"/>
    <property type="match status" value="2"/>
</dbReference>
<evidence type="ECO:0000313" key="6">
    <source>
        <dbReference type="EMBL" id="USQ79197.1"/>
    </source>
</evidence>
<evidence type="ECO:0000256" key="4">
    <source>
        <dbReference type="ARBA" id="ARBA00022840"/>
    </source>
</evidence>
<evidence type="ECO:0000256" key="3">
    <source>
        <dbReference type="ARBA" id="ARBA00022806"/>
    </source>
</evidence>
<dbReference type="SUPFAM" id="SSF52540">
    <property type="entry name" value="P-loop containing nucleoside triphosphate hydrolases"/>
    <property type="match status" value="1"/>
</dbReference>
<dbReference type="InterPro" id="IPR000212">
    <property type="entry name" value="DNA_helicase_UvrD/REP"/>
</dbReference>
<dbReference type="InterPro" id="IPR027417">
    <property type="entry name" value="P-loop_NTPase"/>
</dbReference>
<protein>
    <submittedName>
        <fullName evidence="6">AAA family ATPase</fullName>
    </submittedName>
</protein>
<keyword evidence="7" id="KW-1185">Reference proteome</keyword>
<proteinExistence type="predicted"/>
<evidence type="ECO:0000259" key="5">
    <source>
        <dbReference type="Pfam" id="PF13361"/>
    </source>
</evidence>
<keyword evidence="1" id="KW-0547">Nucleotide-binding</keyword>
<accession>A0ABY4YSS2</accession>
<organism evidence="6 7">
    <name type="scientific">Ornithinimicrobium faecis</name>
    <dbReference type="NCBI Taxonomy" id="2934158"/>
    <lineage>
        <taxon>Bacteria</taxon>
        <taxon>Bacillati</taxon>
        <taxon>Actinomycetota</taxon>
        <taxon>Actinomycetes</taxon>
        <taxon>Micrococcales</taxon>
        <taxon>Ornithinimicrobiaceae</taxon>
        <taxon>Ornithinimicrobium</taxon>
    </lineage>
</organism>
<dbReference type="PANTHER" id="PTHR11070:SF2">
    <property type="entry name" value="ATP-DEPENDENT DNA HELICASE SRS2"/>
    <property type="match status" value="1"/>
</dbReference>
<dbReference type="PANTHER" id="PTHR11070">
    <property type="entry name" value="UVRD / RECB / PCRA DNA HELICASE FAMILY MEMBER"/>
    <property type="match status" value="1"/>
</dbReference>
<evidence type="ECO:0000313" key="7">
    <source>
        <dbReference type="Proteomes" id="UP001056455"/>
    </source>
</evidence>
<dbReference type="Proteomes" id="UP001056455">
    <property type="component" value="Chromosome"/>
</dbReference>
<keyword evidence="3" id="KW-0347">Helicase</keyword>
<keyword evidence="2" id="KW-0378">Hydrolase</keyword>
<dbReference type="InterPro" id="IPR014017">
    <property type="entry name" value="DNA_helicase_UvrD-like_C"/>
</dbReference>